<evidence type="ECO:0000256" key="3">
    <source>
        <dbReference type="ARBA" id="ARBA00022801"/>
    </source>
</evidence>
<dbReference type="PANTHER" id="PTHR10159">
    <property type="entry name" value="DUAL SPECIFICITY PROTEIN PHOSPHATASE"/>
    <property type="match status" value="1"/>
</dbReference>
<evidence type="ECO:0000313" key="7">
    <source>
        <dbReference type="EMBL" id="KAH3724137.1"/>
    </source>
</evidence>
<dbReference type="AlphaFoldDB" id="A0A9D4HKW0"/>
<protein>
    <recommendedName>
        <fullName evidence="2">protein-tyrosine-phosphatase</fullName>
        <ecNumber evidence="2">3.1.3.48</ecNumber>
    </recommendedName>
</protein>
<feature type="compositionally biased region" description="Polar residues" evidence="5">
    <location>
        <begin position="64"/>
        <end position="73"/>
    </location>
</feature>
<dbReference type="PANTHER" id="PTHR10159:SF519">
    <property type="entry name" value="DUAL SPECIFICITY PROTEIN PHOSPHATASE MPK3"/>
    <property type="match status" value="1"/>
</dbReference>
<dbReference type="GO" id="GO:0017017">
    <property type="term" value="F:MAP kinase tyrosine/serine/threonine phosphatase activity"/>
    <property type="evidence" value="ECO:0007669"/>
    <property type="project" value="TreeGrafter"/>
</dbReference>
<feature type="domain" description="Tyrosine-protein phosphatase" evidence="6">
    <location>
        <begin position="323"/>
        <end position="480"/>
    </location>
</feature>
<dbReference type="GO" id="GO:0008330">
    <property type="term" value="F:protein tyrosine/threonine phosphatase activity"/>
    <property type="evidence" value="ECO:0007669"/>
    <property type="project" value="TreeGrafter"/>
</dbReference>
<feature type="compositionally biased region" description="Polar residues" evidence="5">
    <location>
        <begin position="101"/>
        <end position="111"/>
    </location>
</feature>
<dbReference type="Pfam" id="PF00782">
    <property type="entry name" value="DSPc"/>
    <property type="match status" value="1"/>
</dbReference>
<evidence type="ECO:0000256" key="4">
    <source>
        <dbReference type="ARBA" id="ARBA00022912"/>
    </source>
</evidence>
<feature type="region of interest" description="Disordered" evidence="5">
    <location>
        <begin position="92"/>
        <end position="111"/>
    </location>
</feature>
<evidence type="ECO:0000256" key="1">
    <source>
        <dbReference type="ARBA" id="ARBA00008601"/>
    </source>
</evidence>
<sequence length="508" mass="57045">MSSAKRGEPLTSPCSGPFYSRYTEHKVVFNFHSQDAGLSPHRHKATETSVSRTRPSDGHAPLSRYNSIDSTLPPQDKRRLSVGGESVFDFNLTSGRKESTDGTLSPYSLTNSPSDFRALSPKFNVYSSPLSAFRSGSLESTKSQSSTSSDSAKERRQTFSERNAQVNNVKTKGKFIQAIHKHSISILSAAAFKLSYEKSRTKQLTVSCPELVRNGTPTLDQKTTNFNSFSDLGTFERTHSEKVAPSKNKLTVPDIFTTSFTHSKDSSEVKSSSLKPSSSQQKTTSTGKERPQERRAVSPLTKTPTDDLKINRLLCAAMYKDEQIAQVTEYMFIGSVEAAYNERRLCRLEIESLIDISNLTEMQIPAQKKLHCPCLCQTESKHFRSKLIISVPDEENDGIDQYFEEVNKFIEGARRCSKKVLIFSLEGKSRAALFAIQYLIEFEGLLLRQAYSMVKKQRPQVSLNPSFQKTLEKLEKSLYPDERHSVNICNEYLNVADPQAIKCAWIDC</sequence>
<keyword evidence="8" id="KW-1185">Reference proteome</keyword>
<dbReference type="Gene3D" id="3.90.190.10">
    <property type="entry name" value="Protein tyrosine phosphatase superfamily"/>
    <property type="match status" value="1"/>
</dbReference>
<organism evidence="7 8">
    <name type="scientific">Dreissena polymorpha</name>
    <name type="common">Zebra mussel</name>
    <name type="synonym">Mytilus polymorpha</name>
    <dbReference type="NCBI Taxonomy" id="45954"/>
    <lineage>
        <taxon>Eukaryota</taxon>
        <taxon>Metazoa</taxon>
        <taxon>Spiralia</taxon>
        <taxon>Lophotrochozoa</taxon>
        <taxon>Mollusca</taxon>
        <taxon>Bivalvia</taxon>
        <taxon>Autobranchia</taxon>
        <taxon>Heteroconchia</taxon>
        <taxon>Euheterodonta</taxon>
        <taxon>Imparidentia</taxon>
        <taxon>Neoheterodontei</taxon>
        <taxon>Myida</taxon>
        <taxon>Dreissenoidea</taxon>
        <taxon>Dreissenidae</taxon>
        <taxon>Dreissena</taxon>
    </lineage>
</organism>
<dbReference type="EMBL" id="JAIWYP010000012">
    <property type="protein sequence ID" value="KAH3724137.1"/>
    <property type="molecule type" value="Genomic_DNA"/>
</dbReference>
<evidence type="ECO:0000259" key="6">
    <source>
        <dbReference type="PROSITE" id="PS50054"/>
    </source>
</evidence>
<dbReference type="InterPro" id="IPR000340">
    <property type="entry name" value="Dual-sp_phosphatase_cat-dom"/>
</dbReference>
<gene>
    <name evidence="7" type="ORF">DPMN_049947</name>
</gene>
<dbReference type="GO" id="GO:0033550">
    <property type="term" value="F:MAP kinase tyrosine phosphatase activity"/>
    <property type="evidence" value="ECO:0007669"/>
    <property type="project" value="TreeGrafter"/>
</dbReference>
<comment type="similarity">
    <text evidence="1">Belongs to the protein-tyrosine phosphatase family. Non-receptor class dual specificity subfamily.</text>
</comment>
<comment type="caution">
    <text evidence="7">The sequence shown here is derived from an EMBL/GenBank/DDBJ whole genome shotgun (WGS) entry which is preliminary data.</text>
</comment>
<accession>A0A9D4HKW0</accession>
<reference evidence="7" key="1">
    <citation type="journal article" date="2019" name="bioRxiv">
        <title>The Genome of the Zebra Mussel, Dreissena polymorpha: A Resource for Invasive Species Research.</title>
        <authorList>
            <person name="McCartney M.A."/>
            <person name="Auch B."/>
            <person name="Kono T."/>
            <person name="Mallez S."/>
            <person name="Zhang Y."/>
            <person name="Obille A."/>
            <person name="Becker A."/>
            <person name="Abrahante J.E."/>
            <person name="Garbe J."/>
            <person name="Badalamenti J.P."/>
            <person name="Herman A."/>
            <person name="Mangelson H."/>
            <person name="Liachko I."/>
            <person name="Sullivan S."/>
            <person name="Sone E.D."/>
            <person name="Koren S."/>
            <person name="Silverstein K.A.T."/>
            <person name="Beckman K.B."/>
            <person name="Gohl D.M."/>
        </authorList>
    </citation>
    <scope>NUCLEOTIDE SEQUENCE</scope>
    <source>
        <strain evidence="7">Duluth1</strain>
        <tissue evidence="7">Whole animal</tissue>
    </source>
</reference>
<evidence type="ECO:0000256" key="2">
    <source>
        <dbReference type="ARBA" id="ARBA00013064"/>
    </source>
</evidence>
<evidence type="ECO:0000313" key="8">
    <source>
        <dbReference type="Proteomes" id="UP000828390"/>
    </source>
</evidence>
<feature type="compositionally biased region" description="Basic and acidic residues" evidence="5">
    <location>
        <begin position="287"/>
        <end position="296"/>
    </location>
</feature>
<dbReference type="InterPro" id="IPR020422">
    <property type="entry name" value="TYR_PHOSPHATASE_DUAL_dom"/>
</dbReference>
<dbReference type="Proteomes" id="UP000828390">
    <property type="component" value="Unassembled WGS sequence"/>
</dbReference>
<dbReference type="PROSITE" id="PS50054">
    <property type="entry name" value="TYR_PHOSPHATASE_DUAL"/>
    <property type="match status" value="1"/>
</dbReference>
<dbReference type="InterPro" id="IPR029021">
    <property type="entry name" value="Prot-tyrosine_phosphatase-like"/>
</dbReference>
<feature type="compositionally biased region" description="Low complexity" evidence="5">
    <location>
        <begin position="269"/>
        <end position="286"/>
    </location>
</feature>
<feature type="region of interest" description="Disordered" evidence="5">
    <location>
        <begin position="266"/>
        <end position="304"/>
    </location>
</feature>
<dbReference type="GO" id="GO:0043409">
    <property type="term" value="P:negative regulation of MAPK cascade"/>
    <property type="evidence" value="ECO:0007669"/>
    <property type="project" value="TreeGrafter"/>
</dbReference>
<feature type="region of interest" description="Disordered" evidence="5">
    <location>
        <begin position="34"/>
        <end position="80"/>
    </location>
</feature>
<feature type="compositionally biased region" description="Low complexity" evidence="5">
    <location>
        <begin position="136"/>
        <end position="150"/>
    </location>
</feature>
<proteinExistence type="inferred from homology"/>
<evidence type="ECO:0000256" key="5">
    <source>
        <dbReference type="SAM" id="MobiDB-lite"/>
    </source>
</evidence>
<feature type="region of interest" description="Disordered" evidence="5">
    <location>
        <begin position="136"/>
        <end position="166"/>
    </location>
</feature>
<dbReference type="SUPFAM" id="SSF52799">
    <property type="entry name" value="(Phosphotyrosine protein) phosphatases II"/>
    <property type="match status" value="1"/>
</dbReference>
<dbReference type="CDD" id="cd14498">
    <property type="entry name" value="DSP"/>
    <property type="match status" value="1"/>
</dbReference>
<keyword evidence="3" id="KW-0378">Hydrolase</keyword>
<dbReference type="OrthoDB" id="2017893at2759"/>
<dbReference type="EC" id="3.1.3.48" evidence="2"/>
<dbReference type="GO" id="GO:0005737">
    <property type="term" value="C:cytoplasm"/>
    <property type="evidence" value="ECO:0007669"/>
    <property type="project" value="TreeGrafter"/>
</dbReference>
<keyword evidence="4" id="KW-0904">Protein phosphatase</keyword>
<reference evidence="7" key="2">
    <citation type="submission" date="2020-11" db="EMBL/GenBank/DDBJ databases">
        <authorList>
            <person name="McCartney M.A."/>
            <person name="Auch B."/>
            <person name="Kono T."/>
            <person name="Mallez S."/>
            <person name="Becker A."/>
            <person name="Gohl D.M."/>
            <person name="Silverstein K.A.T."/>
            <person name="Koren S."/>
            <person name="Bechman K.B."/>
            <person name="Herman A."/>
            <person name="Abrahante J.E."/>
            <person name="Garbe J."/>
        </authorList>
    </citation>
    <scope>NUCLEOTIDE SEQUENCE</scope>
    <source>
        <strain evidence="7">Duluth1</strain>
        <tissue evidence="7">Whole animal</tissue>
    </source>
</reference>
<name>A0A9D4HKW0_DREPO</name>
<dbReference type="SMART" id="SM00195">
    <property type="entry name" value="DSPc"/>
    <property type="match status" value="1"/>
</dbReference>